<name>A0A2T1HQ15_9HYPH</name>
<proteinExistence type="inferred from homology"/>
<gene>
    <name evidence="13" type="ORF">SLNSH_18225</name>
</gene>
<dbReference type="InterPro" id="IPR010129">
    <property type="entry name" value="T1SS_HlyD"/>
</dbReference>
<evidence type="ECO:0000259" key="11">
    <source>
        <dbReference type="Pfam" id="PF25994"/>
    </source>
</evidence>
<dbReference type="InterPro" id="IPR058781">
    <property type="entry name" value="HH_AprE-like"/>
</dbReference>
<dbReference type="Gene3D" id="2.40.50.100">
    <property type="match status" value="1"/>
</dbReference>
<protein>
    <recommendedName>
        <fullName evidence="9">Membrane fusion protein (MFP) family protein</fullName>
    </recommendedName>
</protein>
<evidence type="ECO:0000256" key="9">
    <source>
        <dbReference type="RuleBase" id="RU365093"/>
    </source>
</evidence>
<evidence type="ECO:0000256" key="4">
    <source>
        <dbReference type="ARBA" id="ARBA00022475"/>
    </source>
</evidence>
<dbReference type="AlphaFoldDB" id="A0A2T1HQ15"/>
<accession>A0A2T1HQ15</accession>
<keyword evidence="6" id="KW-0812">Transmembrane</keyword>
<comment type="caution">
    <text evidence="13">The sequence shown here is derived from an EMBL/GenBank/DDBJ whole genome shotgun (WGS) entry which is preliminary data.</text>
</comment>
<keyword evidence="10" id="KW-0175">Coiled coil</keyword>
<feature type="coiled-coil region" evidence="10">
    <location>
        <begin position="137"/>
        <end position="171"/>
    </location>
</feature>
<dbReference type="PRINTS" id="PR01490">
    <property type="entry name" value="RTXTOXIND"/>
</dbReference>
<evidence type="ECO:0000256" key="3">
    <source>
        <dbReference type="ARBA" id="ARBA00022448"/>
    </source>
</evidence>
<evidence type="ECO:0000313" key="13">
    <source>
        <dbReference type="EMBL" id="PSC03609.1"/>
    </source>
</evidence>
<keyword evidence="7" id="KW-1133">Transmembrane helix</keyword>
<dbReference type="NCBIfam" id="TIGR01843">
    <property type="entry name" value="type_I_hlyD"/>
    <property type="match status" value="1"/>
</dbReference>
<dbReference type="OrthoDB" id="9810980at2"/>
<keyword evidence="5 9" id="KW-0997">Cell inner membrane</keyword>
<dbReference type="GO" id="GO:0005886">
    <property type="term" value="C:plasma membrane"/>
    <property type="evidence" value="ECO:0007669"/>
    <property type="project" value="UniProtKB-SubCell"/>
</dbReference>
<feature type="domain" description="AprE-like long alpha-helical hairpin" evidence="11">
    <location>
        <begin position="76"/>
        <end position="265"/>
    </location>
</feature>
<feature type="domain" description="AprE-like beta-barrel" evidence="12">
    <location>
        <begin position="308"/>
        <end position="397"/>
    </location>
</feature>
<keyword evidence="8" id="KW-0472">Membrane</keyword>
<evidence type="ECO:0000256" key="6">
    <source>
        <dbReference type="ARBA" id="ARBA00022692"/>
    </source>
</evidence>
<evidence type="ECO:0000256" key="1">
    <source>
        <dbReference type="ARBA" id="ARBA00004377"/>
    </source>
</evidence>
<dbReference type="Gene3D" id="2.40.30.170">
    <property type="match status" value="1"/>
</dbReference>
<evidence type="ECO:0000256" key="7">
    <source>
        <dbReference type="ARBA" id="ARBA00022989"/>
    </source>
</evidence>
<dbReference type="GO" id="GO:0015031">
    <property type="term" value="P:protein transport"/>
    <property type="evidence" value="ECO:0007669"/>
    <property type="project" value="InterPro"/>
</dbReference>
<keyword evidence="4 9" id="KW-1003">Cell membrane</keyword>
<evidence type="ECO:0000256" key="2">
    <source>
        <dbReference type="ARBA" id="ARBA00009477"/>
    </source>
</evidence>
<comment type="similarity">
    <text evidence="2 9">Belongs to the membrane fusion protein (MFP) (TC 8.A.1) family.</text>
</comment>
<evidence type="ECO:0000256" key="8">
    <source>
        <dbReference type="ARBA" id="ARBA00023136"/>
    </source>
</evidence>
<reference evidence="14" key="1">
    <citation type="submission" date="2018-03" db="EMBL/GenBank/DDBJ databases">
        <authorList>
            <person name="Sun L."/>
            <person name="Liu H."/>
            <person name="Chen W."/>
            <person name="Huang K."/>
            <person name="Liu W."/>
            <person name="Gao X."/>
        </authorList>
    </citation>
    <scope>NUCLEOTIDE SEQUENCE [LARGE SCALE GENOMIC DNA]</scope>
    <source>
        <strain evidence="14">SH9</strain>
    </source>
</reference>
<keyword evidence="3 9" id="KW-0813">Transport</keyword>
<evidence type="ECO:0000313" key="14">
    <source>
        <dbReference type="Proteomes" id="UP000239772"/>
    </source>
</evidence>
<evidence type="ECO:0000256" key="10">
    <source>
        <dbReference type="SAM" id="Coils"/>
    </source>
</evidence>
<sequence>MAAGFAVIALTFGVFGGWAATAKLDSAVIALGSIVVENDRKVVQHLEGGIVSEILVDDDRRVSEGEVLLRIAPVQARAAVATARNQLLAAQAEERRLMAELDGADAVDFGPELTASDAGEEVRRAVADQARIFVDRRESRRNEVAVLQERIAQSEQQMRGLDAQLAASRAQSASFEDEIQKVRPLMDKGLVAAPRIRQIERAKVEQDGRTGQLVAERDRQERVIQEAQLQIAGILRKAREENSARLSSVRSTISDLKDRLTVAQDALQRSDVRAPKSGRIVNRRVFTVGGVVRPGETLMEIVPDDDTLVVSARVQPIDVTHVHPDLPAEVRIPALKSRSTPIALGEVRAVSADAVRDELTRQPYYEVRVSVRVDSFPSELRRKLIPGLPAEVVVSTGERTVLAYLVQPFTDALRRGMREF</sequence>
<dbReference type="InterPro" id="IPR058982">
    <property type="entry name" value="Beta-barrel_AprE"/>
</dbReference>
<evidence type="ECO:0000256" key="5">
    <source>
        <dbReference type="ARBA" id="ARBA00022519"/>
    </source>
</evidence>
<keyword evidence="14" id="KW-1185">Reference proteome</keyword>
<dbReference type="InterPro" id="IPR050739">
    <property type="entry name" value="MFP"/>
</dbReference>
<comment type="subcellular location">
    <subcellularLocation>
        <location evidence="1 9">Cell inner membrane</location>
        <topology evidence="1 9">Single-pass membrane protein</topology>
    </subcellularLocation>
</comment>
<dbReference type="EMBL" id="PVZS01000023">
    <property type="protein sequence ID" value="PSC03609.1"/>
    <property type="molecule type" value="Genomic_DNA"/>
</dbReference>
<organism evidence="13 14">
    <name type="scientific">Alsobacter soli</name>
    <dbReference type="NCBI Taxonomy" id="2109933"/>
    <lineage>
        <taxon>Bacteria</taxon>
        <taxon>Pseudomonadati</taxon>
        <taxon>Pseudomonadota</taxon>
        <taxon>Alphaproteobacteria</taxon>
        <taxon>Hyphomicrobiales</taxon>
        <taxon>Alsobacteraceae</taxon>
        <taxon>Alsobacter</taxon>
    </lineage>
</organism>
<dbReference type="PANTHER" id="PTHR30386:SF17">
    <property type="entry name" value="ALKALINE PROTEASE SECRETION PROTEIN APRE"/>
    <property type="match status" value="1"/>
</dbReference>
<dbReference type="PANTHER" id="PTHR30386">
    <property type="entry name" value="MEMBRANE FUSION SUBUNIT OF EMRAB-TOLC MULTIDRUG EFFLUX PUMP"/>
    <property type="match status" value="1"/>
</dbReference>
<evidence type="ECO:0000259" key="12">
    <source>
        <dbReference type="Pfam" id="PF26002"/>
    </source>
</evidence>
<dbReference type="Pfam" id="PF25994">
    <property type="entry name" value="HH_AprE"/>
    <property type="match status" value="1"/>
</dbReference>
<dbReference type="Proteomes" id="UP000239772">
    <property type="component" value="Unassembled WGS sequence"/>
</dbReference>
<dbReference type="Pfam" id="PF26002">
    <property type="entry name" value="Beta-barrel_AprE"/>
    <property type="match status" value="1"/>
</dbReference>